<dbReference type="GO" id="GO:0050568">
    <property type="term" value="F:protein-glutamine glutaminase activity"/>
    <property type="evidence" value="ECO:0007669"/>
    <property type="project" value="UniProtKB-UniRule"/>
</dbReference>
<dbReference type="CDD" id="cd17541">
    <property type="entry name" value="REC_CheB-like"/>
    <property type="match status" value="1"/>
</dbReference>
<comment type="subcellular location">
    <subcellularLocation>
        <location evidence="5">Cytoplasm</location>
    </subcellularLocation>
</comment>
<dbReference type="Proteomes" id="UP000440224">
    <property type="component" value="Unassembled WGS sequence"/>
</dbReference>
<dbReference type="NCBIfam" id="NF001965">
    <property type="entry name" value="PRK00742.1"/>
    <property type="match status" value="1"/>
</dbReference>
<dbReference type="GO" id="GO:0005737">
    <property type="term" value="C:cytoplasm"/>
    <property type="evidence" value="ECO:0007669"/>
    <property type="project" value="UniProtKB-SubCell"/>
</dbReference>
<proteinExistence type="inferred from homology"/>
<dbReference type="GO" id="GO:0006935">
    <property type="term" value="P:chemotaxis"/>
    <property type="evidence" value="ECO:0007669"/>
    <property type="project" value="UniProtKB-UniRule"/>
</dbReference>
<evidence type="ECO:0000313" key="11">
    <source>
        <dbReference type="Proteomes" id="UP000440224"/>
    </source>
</evidence>
<dbReference type="OrthoDB" id="9793421at2"/>
<evidence type="ECO:0000256" key="1">
    <source>
        <dbReference type="ARBA" id="ARBA00022490"/>
    </source>
</evidence>
<keyword evidence="3 5" id="KW-0378">Hydrolase</keyword>
<dbReference type="InterPro" id="IPR000673">
    <property type="entry name" value="Sig_transdc_resp-reg_Me-estase"/>
</dbReference>
<protein>
    <recommendedName>
        <fullName evidence="5">Protein-glutamate methylesterase/protein-glutamine glutaminase</fullName>
        <ecNumber evidence="5">3.1.1.61</ecNumber>
        <ecNumber evidence="5">3.5.1.44</ecNumber>
    </recommendedName>
</protein>
<evidence type="ECO:0000256" key="4">
    <source>
        <dbReference type="ARBA" id="ARBA00048267"/>
    </source>
</evidence>
<keyword evidence="5 7" id="KW-0597">Phosphoprotein</keyword>
<dbReference type="SUPFAM" id="SSF52172">
    <property type="entry name" value="CheY-like"/>
    <property type="match status" value="1"/>
</dbReference>
<feature type="domain" description="Response regulatory" evidence="8">
    <location>
        <begin position="6"/>
        <end position="122"/>
    </location>
</feature>
<evidence type="ECO:0000256" key="2">
    <source>
        <dbReference type="ARBA" id="ARBA00022500"/>
    </source>
</evidence>
<dbReference type="EC" id="3.5.1.44" evidence="5"/>
<dbReference type="EMBL" id="WJIE01000002">
    <property type="protein sequence ID" value="MRG91803.1"/>
    <property type="molecule type" value="Genomic_DNA"/>
</dbReference>
<evidence type="ECO:0000313" key="10">
    <source>
        <dbReference type="EMBL" id="MRG91803.1"/>
    </source>
</evidence>
<dbReference type="PANTHER" id="PTHR42872">
    <property type="entry name" value="PROTEIN-GLUTAMATE METHYLESTERASE/PROTEIN-GLUTAMINE GLUTAMINASE"/>
    <property type="match status" value="1"/>
</dbReference>
<comment type="catalytic activity">
    <reaction evidence="5">
        <text>L-glutaminyl-[protein] + H2O = L-glutamyl-[protein] + NH4(+)</text>
        <dbReference type="Rhea" id="RHEA:16441"/>
        <dbReference type="Rhea" id="RHEA-COMP:10207"/>
        <dbReference type="Rhea" id="RHEA-COMP:10208"/>
        <dbReference type="ChEBI" id="CHEBI:15377"/>
        <dbReference type="ChEBI" id="CHEBI:28938"/>
        <dbReference type="ChEBI" id="CHEBI:29973"/>
        <dbReference type="ChEBI" id="CHEBI:30011"/>
        <dbReference type="EC" id="3.5.1.44"/>
    </reaction>
</comment>
<accession>A0A6N7PI88</accession>
<dbReference type="InterPro" id="IPR035909">
    <property type="entry name" value="CheB_C"/>
</dbReference>
<organism evidence="10 11">
    <name type="scientific">Polyangium spumosum</name>
    <dbReference type="NCBI Taxonomy" id="889282"/>
    <lineage>
        <taxon>Bacteria</taxon>
        <taxon>Pseudomonadati</taxon>
        <taxon>Myxococcota</taxon>
        <taxon>Polyangia</taxon>
        <taxon>Polyangiales</taxon>
        <taxon>Polyangiaceae</taxon>
        <taxon>Polyangium</taxon>
    </lineage>
</organism>
<feature type="active site" evidence="5 6">
    <location>
        <position position="286"/>
    </location>
</feature>
<feature type="active site" evidence="5 6">
    <location>
        <position position="163"/>
    </location>
</feature>
<keyword evidence="10" id="KW-0489">Methyltransferase</keyword>
<keyword evidence="2 5" id="KW-0145">Chemotaxis</keyword>
<evidence type="ECO:0000256" key="7">
    <source>
        <dbReference type="PROSITE-ProRule" id="PRU00169"/>
    </source>
</evidence>
<dbReference type="PIRSF" id="PIRSF000876">
    <property type="entry name" value="RR_chemtxs_CheB"/>
    <property type="match status" value="1"/>
</dbReference>
<evidence type="ECO:0000256" key="3">
    <source>
        <dbReference type="ARBA" id="ARBA00022801"/>
    </source>
</evidence>
<dbReference type="Gene3D" id="3.40.50.180">
    <property type="entry name" value="Methylesterase CheB, C-terminal domain"/>
    <property type="match status" value="1"/>
</dbReference>
<dbReference type="EC" id="3.1.1.61" evidence="5"/>
<dbReference type="PROSITE" id="PS50122">
    <property type="entry name" value="CHEB"/>
    <property type="match status" value="1"/>
</dbReference>
<keyword evidence="10" id="KW-0808">Transferase</keyword>
<dbReference type="HAMAP" id="MF_00099">
    <property type="entry name" value="CheB_chemtxs"/>
    <property type="match status" value="1"/>
</dbReference>
<dbReference type="PROSITE" id="PS50110">
    <property type="entry name" value="RESPONSE_REGULATORY"/>
    <property type="match status" value="1"/>
</dbReference>
<sequence>MDEPIRVLVVDDSAFARKVLREVLNKQPGLRVVDIARDGLDALEKIAEHNPDVVVLDLVMPNLDGIGVLQALPKVGAPAVVAVSFSDAQSELGQKALECGAVDLVRKPTSLATDRLYELSNELVGRVVAAAEKRRSRAPVPKKSAAPAVRPSHRVSLVVVGASTGGPQALTRLFTSLPRDFPVPVVAALHIPPGYTDALARRIDESSALSVKEAADDQELEPGQVILARGGTHIRVERRAGRPYARREGGPVEALHRPSVDLLFRSAAEEFGAGVLGVVLTGMGNDGLAGARAIHEAGGRVLVEAESSCVVYGMPRSVRDAGLAAGEATIDEMGELLVRHVA</sequence>
<dbReference type="Gene3D" id="3.40.50.2300">
    <property type="match status" value="1"/>
</dbReference>
<dbReference type="GO" id="GO:0008984">
    <property type="term" value="F:protein-glutamate methylesterase activity"/>
    <property type="evidence" value="ECO:0007669"/>
    <property type="project" value="UniProtKB-UniRule"/>
</dbReference>
<feature type="domain" description="CheB-type methylesterase" evidence="9">
    <location>
        <begin position="151"/>
        <end position="342"/>
    </location>
</feature>
<dbReference type="AlphaFoldDB" id="A0A6N7PI88"/>
<dbReference type="RefSeq" id="WP_153818670.1">
    <property type="nucleotide sequence ID" value="NZ_WJIE01000002.1"/>
</dbReference>
<dbReference type="Pfam" id="PF01339">
    <property type="entry name" value="CheB_methylest"/>
    <property type="match status" value="1"/>
</dbReference>
<dbReference type="SUPFAM" id="SSF52738">
    <property type="entry name" value="Methylesterase CheB, C-terminal domain"/>
    <property type="match status" value="1"/>
</dbReference>
<evidence type="ECO:0000259" key="9">
    <source>
        <dbReference type="PROSITE" id="PS50122"/>
    </source>
</evidence>
<comment type="similarity">
    <text evidence="5">Belongs to the CheB family.</text>
</comment>
<gene>
    <name evidence="5 10" type="primary">cheB</name>
    <name evidence="10" type="ORF">GF068_07670</name>
</gene>
<dbReference type="GO" id="GO:0032259">
    <property type="term" value="P:methylation"/>
    <property type="evidence" value="ECO:0007669"/>
    <property type="project" value="UniProtKB-KW"/>
</dbReference>
<keyword evidence="11" id="KW-1185">Reference proteome</keyword>
<evidence type="ECO:0000259" key="8">
    <source>
        <dbReference type="PROSITE" id="PS50110"/>
    </source>
</evidence>
<evidence type="ECO:0000256" key="5">
    <source>
        <dbReference type="HAMAP-Rule" id="MF_00099"/>
    </source>
</evidence>
<comment type="function">
    <text evidence="5">Involved in chemotaxis. Part of a chemotaxis signal transduction system that modulates chemotaxis in response to various stimuli. Catalyzes the demethylation of specific methylglutamate residues introduced into the chemoreceptors (methyl-accepting chemotaxis proteins or MCP) by CheR. Also mediates the irreversible deamidation of specific glutamine residues to glutamic acid.</text>
</comment>
<reference evidence="10 11" key="1">
    <citation type="submission" date="2019-10" db="EMBL/GenBank/DDBJ databases">
        <title>A soil myxobacterium in the family Polyangiaceae.</title>
        <authorList>
            <person name="Li Y."/>
            <person name="Wang J."/>
        </authorList>
    </citation>
    <scope>NUCLEOTIDE SEQUENCE [LARGE SCALE GENOMIC DNA]</scope>
    <source>
        <strain evidence="10 11">DSM 14734</strain>
    </source>
</reference>
<dbReference type="GO" id="GO:0000156">
    <property type="term" value="F:phosphorelay response regulator activity"/>
    <property type="evidence" value="ECO:0007669"/>
    <property type="project" value="InterPro"/>
</dbReference>
<feature type="modified residue" description="4-aspartylphosphate" evidence="5 7">
    <location>
        <position position="57"/>
    </location>
</feature>
<comment type="PTM">
    <text evidence="5">Phosphorylated by CheA. Phosphorylation of the N-terminal regulatory domain activates the methylesterase activity.</text>
</comment>
<comment type="domain">
    <text evidence="5">Contains a C-terminal catalytic domain, and an N-terminal region which modulates catalytic activity.</text>
</comment>
<comment type="catalytic activity">
    <reaction evidence="4 5">
        <text>[protein]-L-glutamate 5-O-methyl ester + H2O = L-glutamyl-[protein] + methanol + H(+)</text>
        <dbReference type="Rhea" id="RHEA:23236"/>
        <dbReference type="Rhea" id="RHEA-COMP:10208"/>
        <dbReference type="Rhea" id="RHEA-COMP:10311"/>
        <dbReference type="ChEBI" id="CHEBI:15377"/>
        <dbReference type="ChEBI" id="CHEBI:15378"/>
        <dbReference type="ChEBI" id="CHEBI:17790"/>
        <dbReference type="ChEBI" id="CHEBI:29973"/>
        <dbReference type="ChEBI" id="CHEBI:82795"/>
        <dbReference type="EC" id="3.1.1.61"/>
    </reaction>
</comment>
<dbReference type="InterPro" id="IPR011006">
    <property type="entry name" value="CheY-like_superfamily"/>
</dbReference>
<dbReference type="InterPro" id="IPR001789">
    <property type="entry name" value="Sig_transdc_resp-reg_receiver"/>
</dbReference>
<dbReference type="SMART" id="SM00448">
    <property type="entry name" value="REC"/>
    <property type="match status" value="1"/>
</dbReference>
<name>A0A6N7PI88_9BACT</name>
<feature type="active site" evidence="5 6">
    <location>
        <position position="190"/>
    </location>
</feature>
<keyword evidence="1 5" id="KW-0963">Cytoplasm</keyword>
<dbReference type="Pfam" id="PF00072">
    <property type="entry name" value="Response_reg"/>
    <property type="match status" value="1"/>
</dbReference>
<comment type="caution">
    <text evidence="10">The sequence shown here is derived from an EMBL/GenBank/DDBJ whole genome shotgun (WGS) entry which is preliminary data.</text>
</comment>
<evidence type="ECO:0000256" key="6">
    <source>
        <dbReference type="PROSITE-ProRule" id="PRU00050"/>
    </source>
</evidence>
<dbReference type="PANTHER" id="PTHR42872:SF6">
    <property type="entry name" value="PROTEIN-GLUTAMATE METHYLESTERASE_PROTEIN-GLUTAMINE GLUTAMINASE"/>
    <property type="match status" value="1"/>
</dbReference>
<dbReference type="CDD" id="cd16432">
    <property type="entry name" value="CheB_Rec"/>
    <property type="match status" value="1"/>
</dbReference>
<dbReference type="InterPro" id="IPR008248">
    <property type="entry name" value="CheB-like"/>
</dbReference>
<dbReference type="GO" id="GO:0008168">
    <property type="term" value="F:methyltransferase activity"/>
    <property type="evidence" value="ECO:0007669"/>
    <property type="project" value="UniProtKB-KW"/>
</dbReference>